<proteinExistence type="predicted"/>
<reference evidence="1 2" key="1">
    <citation type="journal article" date="2011" name="Genome Biol. Evol.">
        <title>Comparative whole genome sequence analysis of the carcinogenic bacterial model pathogen Helicobacter felis.</title>
        <authorList>
            <person name="Arnold I.C."/>
            <person name="Zigova Z."/>
            <person name="Holden M."/>
            <person name="Lawley T.D."/>
            <person name="Rad R."/>
            <person name="Dougan G."/>
            <person name="Falkow S."/>
            <person name="Bentley S.D."/>
            <person name="Muller A."/>
        </authorList>
    </citation>
    <scope>NUCLEOTIDE SEQUENCE [LARGE SCALE GENOMIC DNA]</scope>
    <source>
        <strain evidence="2">ATCC 49179 / CCUG 28539 / NCTC 12436 / CS1</strain>
    </source>
</reference>
<protein>
    <submittedName>
        <fullName evidence="1">Nickel-containing superoxide dismutase</fullName>
    </submittedName>
</protein>
<dbReference type="HOGENOM" id="CLU_2584886_0_0_7"/>
<evidence type="ECO:0000313" key="1">
    <source>
        <dbReference type="EMBL" id="CBY82178.1"/>
    </source>
</evidence>
<name>E7ACE9_HELFC</name>
<accession>E7ACE9</accession>
<dbReference type="Proteomes" id="UP000007934">
    <property type="component" value="Chromosome"/>
</dbReference>
<evidence type="ECO:0000313" key="2">
    <source>
        <dbReference type="Proteomes" id="UP000007934"/>
    </source>
</evidence>
<keyword evidence="2" id="KW-1185">Reference proteome</keyword>
<organism evidence="1 2">
    <name type="scientific">Helicobacter felis (strain ATCC 49179 / CCUG 28539 / NCTC 12436 / CS1)</name>
    <dbReference type="NCBI Taxonomy" id="936155"/>
    <lineage>
        <taxon>Bacteria</taxon>
        <taxon>Pseudomonadati</taxon>
        <taxon>Campylobacterota</taxon>
        <taxon>Epsilonproteobacteria</taxon>
        <taxon>Campylobacterales</taxon>
        <taxon>Helicobacteraceae</taxon>
        <taxon>Helicobacter</taxon>
    </lineage>
</organism>
<dbReference type="KEGG" id="hfe:HFELIS_00940"/>
<dbReference type="AlphaFoldDB" id="E7ACE9"/>
<gene>
    <name evidence="1" type="ordered locus">Hfelis_00940</name>
</gene>
<dbReference type="EMBL" id="FQ670179">
    <property type="protein sequence ID" value="CBY82178.1"/>
    <property type="molecule type" value="Genomic_DNA"/>
</dbReference>
<sequence length="80" mass="9537">MIGTKTKVSLKNLSKVVEKFWKNIKVASFRALCPYAKENVMLFRKFPINYHDMQRTQVKSMEIQVSEYTLLWPPNQLSKW</sequence>